<dbReference type="EMBL" id="VSWD01000008">
    <property type="protein sequence ID" value="KAK3095584.1"/>
    <property type="molecule type" value="Genomic_DNA"/>
</dbReference>
<dbReference type="InterPro" id="IPR014756">
    <property type="entry name" value="Ig_E-set"/>
</dbReference>
<feature type="repeat" description="Filamin" evidence="3">
    <location>
        <begin position="65"/>
        <end position="160"/>
    </location>
</feature>
<dbReference type="SMART" id="SM00557">
    <property type="entry name" value="IG_FLMN"/>
    <property type="match status" value="1"/>
</dbReference>
<reference evidence="4" key="1">
    <citation type="submission" date="2019-08" db="EMBL/GenBank/DDBJ databases">
        <title>The improved chromosome-level genome for the pearl oyster Pinctada fucata martensii using PacBio sequencing and Hi-C.</title>
        <authorList>
            <person name="Zheng Z."/>
        </authorList>
    </citation>
    <scope>NUCLEOTIDE SEQUENCE</scope>
    <source>
        <strain evidence="4">ZZ-2019</strain>
        <tissue evidence="4">Adductor muscle</tissue>
    </source>
</reference>
<dbReference type="InterPro" id="IPR017868">
    <property type="entry name" value="Filamin/ABP280_repeat-like"/>
</dbReference>
<comment type="similarity">
    <text evidence="1">Belongs to the filamin family.</text>
</comment>
<keyword evidence="2" id="KW-0677">Repeat</keyword>
<dbReference type="GO" id="GO:0030036">
    <property type="term" value="P:actin cytoskeleton organization"/>
    <property type="evidence" value="ECO:0007669"/>
    <property type="project" value="InterPro"/>
</dbReference>
<evidence type="ECO:0000256" key="2">
    <source>
        <dbReference type="ARBA" id="ARBA00022737"/>
    </source>
</evidence>
<dbReference type="SUPFAM" id="SSF81296">
    <property type="entry name" value="E set domains"/>
    <property type="match status" value="1"/>
</dbReference>
<proteinExistence type="inferred from homology"/>
<dbReference type="InterPro" id="IPR044801">
    <property type="entry name" value="Filamin"/>
</dbReference>
<evidence type="ECO:0000256" key="3">
    <source>
        <dbReference type="PROSITE-ProRule" id="PRU00087"/>
    </source>
</evidence>
<sequence length="162" mass="17556">MDACFSCGLKEQLDFICLACNVLLHDRCIETHRKASSDKTHSVIPNFDLITQSSTVHKDPGPPLAHKVTVSGPGVKNGVLESYRAEIEIDTSGAGPGDLRVQITGPSGAKDDNFRVNMARDSANKFLVHCTYQPTMSGQYVTKITWSDVDVPGSPFSMNITS</sequence>
<dbReference type="Gene3D" id="2.60.40.10">
    <property type="entry name" value="Immunoglobulins"/>
    <property type="match status" value="1"/>
</dbReference>
<dbReference type="AlphaFoldDB" id="A0AA88Y0S6"/>
<dbReference type="Proteomes" id="UP001186944">
    <property type="component" value="Unassembled WGS sequence"/>
</dbReference>
<evidence type="ECO:0000313" key="4">
    <source>
        <dbReference type="EMBL" id="KAK3095584.1"/>
    </source>
</evidence>
<keyword evidence="5" id="KW-1185">Reference proteome</keyword>
<dbReference type="PANTHER" id="PTHR38537:SF16">
    <property type="entry name" value="CALPONIN-HOMOLOGY (CH) DOMAIN-CONTAINING PROTEIN"/>
    <property type="match status" value="1"/>
</dbReference>
<dbReference type="InterPro" id="IPR001298">
    <property type="entry name" value="Filamin/ABP280_rpt"/>
</dbReference>
<dbReference type="PROSITE" id="PS50194">
    <property type="entry name" value="FILAMIN_REPEAT"/>
    <property type="match status" value="1"/>
</dbReference>
<accession>A0AA88Y0S6</accession>
<evidence type="ECO:0000313" key="5">
    <source>
        <dbReference type="Proteomes" id="UP001186944"/>
    </source>
</evidence>
<dbReference type="InterPro" id="IPR013783">
    <property type="entry name" value="Ig-like_fold"/>
</dbReference>
<dbReference type="PANTHER" id="PTHR38537">
    <property type="entry name" value="JITTERBUG, ISOFORM N"/>
    <property type="match status" value="1"/>
</dbReference>
<name>A0AA88Y0S6_PINIB</name>
<organism evidence="4 5">
    <name type="scientific">Pinctada imbricata</name>
    <name type="common">Atlantic pearl-oyster</name>
    <name type="synonym">Pinctada martensii</name>
    <dbReference type="NCBI Taxonomy" id="66713"/>
    <lineage>
        <taxon>Eukaryota</taxon>
        <taxon>Metazoa</taxon>
        <taxon>Spiralia</taxon>
        <taxon>Lophotrochozoa</taxon>
        <taxon>Mollusca</taxon>
        <taxon>Bivalvia</taxon>
        <taxon>Autobranchia</taxon>
        <taxon>Pteriomorphia</taxon>
        <taxon>Pterioida</taxon>
        <taxon>Pterioidea</taxon>
        <taxon>Pteriidae</taxon>
        <taxon>Pinctada</taxon>
    </lineage>
</organism>
<gene>
    <name evidence="4" type="ORF">FSP39_016335</name>
</gene>
<protein>
    <submittedName>
        <fullName evidence="4">Uncharacterized protein</fullName>
    </submittedName>
</protein>
<evidence type="ECO:0000256" key="1">
    <source>
        <dbReference type="ARBA" id="ARBA00009238"/>
    </source>
</evidence>
<dbReference type="Pfam" id="PF00630">
    <property type="entry name" value="Filamin"/>
    <property type="match status" value="1"/>
</dbReference>
<dbReference type="GO" id="GO:0051015">
    <property type="term" value="F:actin filament binding"/>
    <property type="evidence" value="ECO:0007669"/>
    <property type="project" value="InterPro"/>
</dbReference>
<comment type="caution">
    <text evidence="4">The sequence shown here is derived from an EMBL/GenBank/DDBJ whole genome shotgun (WGS) entry which is preliminary data.</text>
</comment>